<evidence type="ECO:0000313" key="1">
    <source>
        <dbReference type="EMBL" id="QHS84384.1"/>
    </source>
</evidence>
<protein>
    <submittedName>
        <fullName evidence="1">Uncharacterized protein</fullName>
    </submittedName>
</protein>
<sequence length="287" mass="33362">MNILSLEDSNTFIINLLQKNEPFLITRLGYANSIFSSNYHANIPIVNLQNIMQIMASHDGIYHDSNENAIIYAKKYNEAIKNSSALATFHSIYNKQQDYYISTFNLKSINSRVLEPFYYCLENIKPWSHYLIGKKVLIINPFVESFKKQIDANFQIFKDPEKKIFLHGQEFVFYKSYQCLAGNKPHNNWLETYEIMCNDIKDLDFDIALLACGGYGLPLCNYIYKDLNKSAIYIGGGLQLLFGVMGKRWENNEIWNKIIKENDTKFIKPSALEMLKNNEKIEGGCYW</sequence>
<organism evidence="1">
    <name type="scientific">viral metagenome</name>
    <dbReference type="NCBI Taxonomy" id="1070528"/>
    <lineage>
        <taxon>unclassified sequences</taxon>
        <taxon>metagenomes</taxon>
        <taxon>organismal metagenomes</taxon>
    </lineage>
</organism>
<accession>A0A6C0AX22</accession>
<reference evidence="1" key="1">
    <citation type="journal article" date="2020" name="Nature">
        <title>Giant virus diversity and host interactions through global metagenomics.</title>
        <authorList>
            <person name="Schulz F."/>
            <person name="Roux S."/>
            <person name="Paez-Espino D."/>
            <person name="Jungbluth S."/>
            <person name="Walsh D.A."/>
            <person name="Denef V.J."/>
            <person name="McMahon K.D."/>
            <person name="Konstantinidis K.T."/>
            <person name="Eloe-Fadrosh E.A."/>
            <person name="Kyrpides N.C."/>
            <person name="Woyke T."/>
        </authorList>
    </citation>
    <scope>NUCLEOTIDE SEQUENCE</scope>
    <source>
        <strain evidence="1">GVMAG-S-ERX556022-25</strain>
    </source>
</reference>
<dbReference type="EMBL" id="MN738808">
    <property type="protein sequence ID" value="QHS84384.1"/>
    <property type="molecule type" value="Genomic_DNA"/>
</dbReference>
<proteinExistence type="predicted"/>
<dbReference type="AlphaFoldDB" id="A0A6C0AX22"/>
<name>A0A6C0AX22_9ZZZZ</name>